<evidence type="ECO:0000256" key="2">
    <source>
        <dbReference type="ARBA" id="ARBA00022614"/>
    </source>
</evidence>
<keyword evidence="5" id="KW-0611">Plant defense</keyword>
<dbReference type="InterPro" id="IPR042197">
    <property type="entry name" value="Apaf_helical"/>
</dbReference>
<dbReference type="FunFam" id="3.40.50.10140:FF:000007">
    <property type="entry name" value="Disease resistance protein (TIR-NBS-LRR class)"/>
    <property type="match status" value="1"/>
</dbReference>
<dbReference type="EMBL" id="CM007658">
    <property type="protein sequence ID" value="ONH92528.1"/>
    <property type="molecule type" value="Genomic_DNA"/>
</dbReference>
<dbReference type="InterPro" id="IPR002182">
    <property type="entry name" value="NB-ARC"/>
</dbReference>
<dbReference type="Pfam" id="PF00931">
    <property type="entry name" value="NB-ARC"/>
    <property type="match status" value="1"/>
</dbReference>
<dbReference type="PRINTS" id="PR00364">
    <property type="entry name" value="DISEASERSIST"/>
</dbReference>
<dbReference type="Gene3D" id="1.10.8.430">
    <property type="entry name" value="Helical domain of apoptotic protease-activating factors"/>
    <property type="match status" value="1"/>
</dbReference>
<evidence type="ECO:0000313" key="10">
    <source>
        <dbReference type="Proteomes" id="UP000006882"/>
    </source>
</evidence>
<dbReference type="Gramene" id="ONH92525">
    <property type="protein sequence ID" value="ONH92525"/>
    <property type="gene ID" value="PRUPE_8G179500"/>
</dbReference>
<keyword evidence="10" id="KW-1185">Reference proteome</keyword>
<dbReference type="SUPFAM" id="SSF52058">
    <property type="entry name" value="L domain-like"/>
    <property type="match status" value="2"/>
</dbReference>
<dbReference type="Pfam" id="PF01582">
    <property type="entry name" value="TIR"/>
    <property type="match status" value="1"/>
</dbReference>
<dbReference type="InterPro" id="IPR036390">
    <property type="entry name" value="WH_DNA-bd_sf"/>
</dbReference>
<dbReference type="PROSITE" id="PS50104">
    <property type="entry name" value="TIR"/>
    <property type="match status" value="1"/>
</dbReference>
<dbReference type="InterPro" id="IPR058192">
    <property type="entry name" value="WHD_ROQ1-like"/>
</dbReference>
<dbReference type="EC" id="3.2.2.6" evidence="1"/>
<dbReference type="PANTHER" id="PTHR11017:SF574">
    <property type="entry name" value="ADP-RIBOSYL CYCLASE_CYCLIC ADP-RIBOSE HYDROLASE"/>
    <property type="match status" value="1"/>
</dbReference>
<keyword evidence="6" id="KW-0520">NAD</keyword>
<dbReference type="EMBL" id="CM007658">
    <property type="protein sequence ID" value="ONH92530.1"/>
    <property type="molecule type" value="Genomic_DNA"/>
</dbReference>
<dbReference type="GO" id="GO:0061809">
    <property type="term" value="F:NAD+ nucleosidase activity, cyclic ADP-ribose generating"/>
    <property type="evidence" value="ECO:0007669"/>
    <property type="project" value="UniProtKB-EC"/>
</dbReference>
<reference evidence="9 10" key="1">
    <citation type="journal article" date="2013" name="Nat. Genet.">
        <title>The high-quality draft genome of peach (Prunus persica) identifies unique patterns of genetic diversity, domestication and genome evolution.</title>
        <authorList>
            <consortium name="International Peach Genome Initiative"/>
            <person name="Verde I."/>
            <person name="Abbott A.G."/>
            <person name="Scalabrin S."/>
            <person name="Jung S."/>
            <person name="Shu S."/>
            <person name="Marroni F."/>
            <person name="Zhebentyayeva T."/>
            <person name="Dettori M.T."/>
            <person name="Grimwood J."/>
            <person name="Cattonaro F."/>
            <person name="Zuccolo A."/>
            <person name="Rossini L."/>
            <person name="Jenkins J."/>
            <person name="Vendramin E."/>
            <person name="Meisel L.A."/>
            <person name="Decroocq V."/>
            <person name="Sosinski B."/>
            <person name="Prochnik S."/>
            <person name="Mitros T."/>
            <person name="Policriti A."/>
            <person name="Cipriani G."/>
            <person name="Dondini L."/>
            <person name="Ficklin S."/>
            <person name="Goodstein D.M."/>
            <person name="Xuan P."/>
            <person name="Del Fabbro C."/>
            <person name="Aramini V."/>
            <person name="Copetti D."/>
            <person name="Gonzalez S."/>
            <person name="Horner D.S."/>
            <person name="Falchi R."/>
            <person name="Lucas S."/>
            <person name="Mica E."/>
            <person name="Maldonado J."/>
            <person name="Lazzari B."/>
            <person name="Bielenberg D."/>
            <person name="Pirona R."/>
            <person name="Miculan M."/>
            <person name="Barakat A."/>
            <person name="Testolin R."/>
            <person name="Stella A."/>
            <person name="Tartarini S."/>
            <person name="Tonutti P."/>
            <person name="Arus P."/>
            <person name="Orellana A."/>
            <person name="Wells C."/>
            <person name="Main D."/>
            <person name="Vizzotto G."/>
            <person name="Silva H."/>
            <person name="Salamini F."/>
            <person name="Schmutz J."/>
            <person name="Morgante M."/>
            <person name="Rokhsar D.S."/>
        </authorList>
    </citation>
    <scope>NUCLEOTIDE SEQUENCE [LARGE SCALE GENOMIC DNA]</scope>
    <source>
        <strain evidence="10">cv. Nemared</strain>
    </source>
</reference>
<evidence type="ECO:0000313" key="9">
    <source>
        <dbReference type="EMBL" id="ONH92526.1"/>
    </source>
</evidence>
<dbReference type="Gramene" id="ONH92528">
    <property type="protein sequence ID" value="ONH92528"/>
    <property type="gene ID" value="PRUPE_8G179500"/>
</dbReference>
<accession>A0A251MZN0</accession>
<dbReference type="Gramene" id="ONH92529">
    <property type="protein sequence ID" value="ONH92529"/>
    <property type="gene ID" value="PRUPE_8G179500"/>
</dbReference>
<evidence type="ECO:0000256" key="4">
    <source>
        <dbReference type="ARBA" id="ARBA00022801"/>
    </source>
</evidence>
<evidence type="ECO:0000256" key="7">
    <source>
        <dbReference type="ARBA" id="ARBA00047304"/>
    </source>
</evidence>
<dbReference type="Pfam" id="PF23598">
    <property type="entry name" value="LRR_14"/>
    <property type="match status" value="1"/>
</dbReference>
<dbReference type="InterPro" id="IPR000157">
    <property type="entry name" value="TIR_dom"/>
</dbReference>
<dbReference type="Gramene" id="ONH92527">
    <property type="protein sequence ID" value="ONH92527"/>
    <property type="gene ID" value="PRUPE_8G179500"/>
</dbReference>
<comment type="catalytic activity">
    <reaction evidence="7">
        <text>NAD(+) + H2O = ADP-D-ribose + nicotinamide + H(+)</text>
        <dbReference type="Rhea" id="RHEA:16301"/>
        <dbReference type="ChEBI" id="CHEBI:15377"/>
        <dbReference type="ChEBI" id="CHEBI:15378"/>
        <dbReference type="ChEBI" id="CHEBI:17154"/>
        <dbReference type="ChEBI" id="CHEBI:57540"/>
        <dbReference type="ChEBI" id="CHEBI:57967"/>
        <dbReference type="EC" id="3.2.2.6"/>
    </reaction>
    <physiologicalReaction direction="left-to-right" evidence="7">
        <dbReference type="Rhea" id="RHEA:16302"/>
    </physiologicalReaction>
</comment>
<dbReference type="GO" id="GO:0006952">
    <property type="term" value="P:defense response"/>
    <property type="evidence" value="ECO:0007669"/>
    <property type="project" value="UniProtKB-KW"/>
</dbReference>
<dbReference type="InterPro" id="IPR032675">
    <property type="entry name" value="LRR_dom_sf"/>
</dbReference>
<keyword evidence="4" id="KW-0378">Hydrolase</keyword>
<dbReference type="OrthoDB" id="1936883at2759"/>
<feature type="domain" description="TIR" evidence="8">
    <location>
        <begin position="17"/>
        <end position="180"/>
    </location>
</feature>
<dbReference type="EMBL" id="CM007658">
    <property type="protein sequence ID" value="ONH92525.1"/>
    <property type="molecule type" value="Genomic_DNA"/>
</dbReference>
<dbReference type="PROSITE" id="PS51450">
    <property type="entry name" value="LRR"/>
    <property type="match status" value="1"/>
</dbReference>
<organism evidence="9 10">
    <name type="scientific">Prunus persica</name>
    <name type="common">Peach</name>
    <name type="synonym">Amygdalus persica</name>
    <dbReference type="NCBI Taxonomy" id="3760"/>
    <lineage>
        <taxon>Eukaryota</taxon>
        <taxon>Viridiplantae</taxon>
        <taxon>Streptophyta</taxon>
        <taxon>Embryophyta</taxon>
        <taxon>Tracheophyta</taxon>
        <taxon>Spermatophyta</taxon>
        <taxon>Magnoliopsida</taxon>
        <taxon>eudicotyledons</taxon>
        <taxon>Gunneridae</taxon>
        <taxon>Pentapetalae</taxon>
        <taxon>rosids</taxon>
        <taxon>fabids</taxon>
        <taxon>Rosales</taxon>
        <taxon>Rosaceae</taxon>
        <taxon>Amygdaloideae</taxon>
        <taxon>Amygdaleae</taxon>
        <taxon>Prunus</taxon>
    </lineage>
</organism>
<reference evidence="9" key="2">
    <citation type="submission" date="2016-12" db="EMBL/GenBank/DDBJ databases">
        <title>WGS assembly of Prunus persica.</title>
        <authorList>
            <person name="Verde I."/>
            <person name="Jenkins J."/>
            <person name="Dondini L."/>
            <person name="Micali S."/>
            <person name="Pagliarani G."/>
            <person name="Vendramin E."/>
            <person name="Paris R."/>
            <person name="Aramini V."/>
            <person name="Gazza L."/>
            <person name="Rossini L."/>
            <person name="Bassi D."/>
            <person name="Troggio M."/>
            <person name="Shu S."/>
            <person name="Grimwood J.H."/>
            <person name="Tartarini S."/>
            <person name="Dettori M.T."/>
            <person name="Schmutz J."/>
        </authorList>
    </citation>
    <scope>NUCLEOTIDE SEQUENCE</scope>
</reference>
<sequence>MNSSSSSSLPFPASLQEKYDVFLSFRGEDTRDAFTSHLHKALLGKNIDTYIDNRLGKGDDIGPTLLEAIEKSKLALVIFSKDYASSTWCLKELVHILGCKKSYGQIVIPIFYRIDPSHVRKQQGTYALEDRPLKRSRDEVANWRAALEEAANMSGFHYSSKTGTEADFVEKVVQDVLTKLNRESSSDLKGLVGIEKKIEKIESLLCLDSRGVCCVGIWGMGGIGKTTLAGAVFHRHSSKFEVCCFLANVRENSEQTNGLHQLRNKLVGEILKQKDVNIDTPSIPLNILIRLRRTKALIVLDDVNARKQLEYLVGDHDWFCQGSRIIITARDKGILEQKVDHEKIYNVEGLGSDEALELFHSHAFGNKSLTTDYTEFSREVVDYIKGIPLALKVMGSSFRRCKSKQEWEAQWKKVKRVPIGEIQEVLGVSYDGLDDNGKEIFLDIACFHKGCRRNDVERMLDGCDFFGEAGINDLIDRSLVSISKNGYWNGMQLEIHDLVQEMGRAIAREQRSRLFIGKDVYQVLTNNQKDGHVQAISFDWYEIKKLHLELEHANFEKMYELRFLRVSRFLPSMVSLDLPNSLRFLQWDGYPLKSLPSKFSAQNLVVLDMSSNEVEVQLWNENQSPVNLKRISLRFCEYLTEVPNLSRSLNIEHINLPGCKSLVEIPSYFQHLNKLTYLNLVMCNKLKNLAEMPCNLEYLNLSWTAIEELPSSIWSHEKISHLDIKHCRHLKSLPSNSCKLKLSNSFSLEGCESLCEFWELPWNTTVLELSGTTIKELRNKSIKFVGLTAIKLINCKSLVSLPTNIWKLKYLESLDLSRCSNLEHFPEISEAMEHLEFLNLSFTAVKELPPSIGNLVELRKLDLGDCNNLVSLPTNIWKLKSLESLDLSRCSNLEHFPEISEAMEHLEFLNLWSTAVKEVTSSIGNLVALRKLDLGDCSIQEIPDDLFCLTSLQELTLSFTEIKSIPASVKQAAQLSRLFLNGCKSLESLPEFPPLLQHLEADGCTSLKTVSSSSTAITQGWEEYIFYLGLSEKHNFSNCPKLDENARSNIMGDAQLRIMRMAIASSEFKEDKIEQPSYHSDNSYYDFEESLRKRSFVAIRCCGNEIPKWFSHKSEGCSIKIELPGDWFSTDFLGFALSIVVAKDGFSPHAISSIECKYNFKTSNGESHEVNHPLCNLRRDTMGFESIDSYEVFVLWYNNVFEEVVEGAQSPTAFFKLVTEVNVDFIIRSPYDSESYSEGEEVEEEMEVKVEKCGICLLYGKDAEMIKQRAL</sequence>
<dbReference type="Gramene" id="ONH92526">
    <property type="protein sequence ID" value="ONH92526"/>
    <property type="gene ID" value="PRUPE_8G179500"/>
</dbReference>
<dbReference type="GO" id="GO:0051707">
    <property type="term" value="P:response to other organism"/>
    <property type="evidence" value="ECO:0007669"/>
    <property type="project" value="UniProtKB-ARBA"/>
</dbReference>
<dbReference type="InterPro" id="IPR035897">
    <property type="entry name" value="Toll_tir_struct_dom_sf"/>
</dbReference>
<dbReference type="SUPFAM" id="SSF52540">
    <property type="entry name" value="P-loop containing nucleoside triphosphate hydrolases"/>
    <property type="match status" value="1"/>
</dbReference>
<dbReference type="InterPro" id="IPR044974">
    <property type="entry name" value="Disease_R_plants"/>
</dbReference>
<dbReference type="Gene3D" id="3.40.50.300">
    <property type="entry name" value="P-loop containing nucleotide triphosphate hydrolases"/>
    <property type="match status" value="1"/>
</dbReference>
<dbReference type="eggNOG" id="ENOG502SI7S">
    <property type="taxonomic scope" value="Eukaryota"/>
</dbReference>
<dbReference type="Proteomes" id="UP000006882">
    <property type="component" value="Chromosome G8"/>
</dbReference>
<evidence type="ECO:0000256" key="6">
    <source>
        <dbReference type="ARBA" id="ARBA00023027"/>
    </source>
</evidence>
<dbReference type="InterPro" id="IPR055414">
    <property type="entry name" value="LRR_R13L4/SHOC2-like"/>
</dbReference>
<dbReference type="SMART" id="SM00255">
    <property type="entry name" value="TIR"/>
    <property type="match status" value="1"/>
</dbReference>
<keyword evidence="3" id="KW-0677">Repeat</keyword>
<dbReference type="Pfam" id="PF23282">
    <property type="entry name" value="WHD_ROQ1"/>
    <property type="match status" value="1"/>
</dbReference>
<dbReference type="Pfam" id="PF20160">
    <property type="entry name" value="C-JID"/>
    <property type="match status" value="1"/>
</dbReference>
<dbReference type="GO" id="GO:0007165">
    <property type="term" value="P:signal transduction"/>
    <property type="evidence" value="ECO:0007669"/>
    <property type="project" value="InterPro"/>
</dbReference>
<proteinExistence type="predicted"/>
<dbReference type="GO" id="GO:0043531">
    <property type="term" value="F:ADP binding"/>
    <property type="evidence" value="ECO:0007669"/>
    <property type="project" value="InterPro"/>
</dbReference>
<dbReference type="InterPro" id="IPR027417">
    <property type="entry name" value="P-loop_NTPase"/>
</dbReference>
<evidence type="ECO:0000256" key="1">
    <source>
        <dbReference type="ARBA" id="ARBA00011982"/>
    </source>
</evidence>
<dbReference type="Gramene" id="ONH92530">
    <property type="protein sequence ID" value="ONH92530"/>
    <property type="gene ID" value="PRUPE_8G179500"/>
</dbReference>
<dbReference type="STRING" id="3760.A0A251MZN0"/>
<dbReference type="InterPro" id="IPR045344">
    <property type="entry name" value="C-JID"/>
</dbReference>
<dbReference type="SMR" id="A0A251MZN0"/>
<gene>
    <name evidence="9" type="ORF">PRUPE_8G179500</name>
</gene>
<dbReference type="Gene3D" id="3.40.50.10140">
    <property type="entry name" value="Toll/interleukin-1 receptor homology (TIR) domain"/>
    <property type="match status" value="1"/>
</dbReference>
<dbReference type="EMBL" id="CM007658">
    <property type="protein sequence ID" value="ONH92526.1"/>
    <property type="molecule type" value="Genomic_DNA"/>
</dbReference>
<dbReference type="PANTHER" id="PTHR11017">
    <property type="entry name" value="LEUCINE-RICH REPEAT-CONTAINING PROTEIN"/>
    <property type="match status" value="1"/>
</dbReference>
<evidence type="ECO:0000256" key="5">
    <source>
        <dbReference type="ARBA" id="ARBA00022821"/>
    </source>
</evidence>
<dbReference type="InterPro" id="IPR003591">
    <property type="entry name" value="Leu-rich_rpt_typical-subtyp"/>
</dbReference>
<protein>
    <recommendedName>
        <fullName evidence="1">ADP-ribosyl cyclase/cyclic ADP-ribose hydrolase</fullName>
        <ecNumber evidence="1">3.2.2.6</ecNumber>
    </recommendedName>
</protein>
<dbReference type="EMBL" id="CM007658">
    <property type="protein sequence ID" value="ONH92529.1"/>
    <property type="molecule type" value="Genomic_DNA"/>
</dbReference>
<evidence type="ECO:0000259" key="8">
    <source>
        <dbReference type="PROSITE" id="PS50104"/>
    </source>
</evidence>
<dbReference type="InterPro" id="IPR001611">
    <property type="entry name" value="Leu-rich_rpt"/>
</dbReference>
<dbReference type="SUPFAM" id="SSF46785">
    <property type="entry name" value="Winged helix' DNA-binding domain"/>
    <property type="match status" value="1"/>
</dbReference>
<dbReference type="EMBL" id="CM007658">
    <property type="protein sequence ID" value="ONH92527.1"/>
    <property type="molecule type" value="Genomic_DNA"/>
</dbReference>
<dbReference type="Gene3D" id="3.80.10.10">
    <property type="entry name" value="Ribonuclease Inhibitor"/>
    <property type="match status" value="2"/>
</dbReference>
<keyword evidence="2" id="KW-0433">Leucine-rich repeat</keyword>
<name>A0A251MZN0_PRUPE</name>
<dbReference type="SMART" id="SM00369">
    <property type="entry name" value="LRR_TYP"/>
    <property type="match status" value="5"/>
</dbReference>
<dbReference type="SUPFAM" id="SSF52200">
    <property type="entry name" value="Toll/Interleukin receptor TIR domain"/>
    <property type="match status" value="1"/>
</dbReference>
<dbReference type="AlphaFoldDB" id="A0A251MZN0"/>
<evidence type="ECO:0000256" key="3">
    <source>
        <dbReference type="ARBA" id="ARBA00022737"/>
    </source>
</evidence>